<reference evidence="1 2" key="1">
    <citation type="submission" date="2019-05" db="EMBL/GenBank/DDBJ databases">
        <title>Mikania micrantha, genome provides insights into the molecular mechanism of rapid growth.</title>
        <authorList>
            <person name="Liu B."/>
        </authorList>
    </citation>
    <scope>NUCLEOTIDE SEQUENCE [LARGE SCALE GENOMIC DNA]</scope>
    <source>
        <strain evidence="1">NLD-2019</strain>
        <tissue evidence="1">Leaf</tissue>
    </source>
</reference>
<dbReference type="AlphaFoldDB" id="A0A5N6N7K1"/>
<organism evidence="1 2">
    <name type="scientific">Mikania micrantha</name>
    <name type="common">bitter vine</name>
    <dbReference type="NCBI Taxonomy" id="192012"/>
    <lineage>
        <taxon>Eukaryota</taxon>
        <taxon>Viridiplantae</taxon>
        <taxon>Streptophyta</taxon>
        <taxon>Embryophyta</taxon>
        <taxon>Tracheophyta</taxon>
        <taxon>Spermatophyta</taxon>
        <taxon>Magnoliopsida</taxon>
        <taxon>eudicotyledons</taxon>
        <taxon>Gunneridae</taxon>
        <taxon>Pentapetalae</taxon>
        <taxon>asterids</taxon>
        <taxon>campanulids</taxon>
        <taxon>Asterales</taxon>
        <taxon>Asteraceae</taxon>
        <taxon>Asteroideae</taxon>
        <taxon>Heliantheae alliance</taxon>
        <taxon>Eupatorieae</taxon>
        <taxon>Mikania</taxon>
    </lineage>
</organism>
<dbReference type="EMBL" id="SZYD01000013">
    <property type="protein sequence ID" value="KAD4385912.1"/>
    <property type="molecule type" value="Genomic_DNA"/>
</dbReference>
<evidence type="ECO:0000313" key="2">
    <source>
        <dbReference type="Proteomes" id="UP000326396"/>
    </source>
</evidence>
<evidence type="ECO:0000313" key="1">
    <source>
        <dbReference type="EMBL" id="KAD4385912.1"/>
    </source>
</evidence>
<name>A0A5N6N7K1_9ASTR</name>
<dbReference type="Proteomes" id="UP000326396">
    <property type="component" value="Linkage Group LG3"/>
</dbReference>
<proteinExistence type="predicted"/>
<gene>
    <name evidence="1" type="ORF">E3N88_26081</name>
</gene>
<comment type="caution">
    <text evidence="1">The sequence shown here is derived from an EMBL/GenBank/DDBJ whole genome shotgun (WGS) entry which is preliminary data.</text>
</comment>
<sequence length="92" mass="9367">MVVFEHGNYGEEGMKLDFYMFGPCSLGGGGGGGCTGESYGDGVEECGAESCGGGGSKAGGGLLGGILIITERKSVSAVIRCRRQMQIESHVI</sequence>
<protein>
    <submittedName>
        <fullName evidence="1">Uncharacterized protein</fullName>
    </submittedName>
</protein>
<accession>A0A5N6N7K1</accession>
<keyword evidence="2" id="KW-1185">Reference proteome</keyword>